<dbReference type="AlphaFoldDB" id="A0A653DKS1"/>
<sequence>MDCRPFCFCMNANNNTYSCVRTINSTHNFLYCEFTTGMVTFYNLRIDPFELQNRIDSLKAEERSYLHDQLAKLVSCKGKSCTVTHSNHIRPKQRTNMLPLHNLGQYYRKRNTKTKIMAPSHPLASIRAIIRSSTSRKEETQATTPASDRRESKRKLVVRGGAGNREHTTRC</sequence>
<reference evidence="3 4" key="1">
    <citation type="submission" date="2019-01" db="EMBL/GenBank/DDBJ databases">
        <authorList>
            <person name="Sayadi A."/>
        </authorList>
    </citation>
    <scope>NUCLEOTIDE SEQUENCE [LARGE SCALE GENOMIC DNA]</scope>
</reference>
<dbReference type="GO" id="GO:0008449">
    <property type="term" value="F:N-acetylglucosamine-6-sulfatase activity"/>
    <property type="evidence" value="ECO:0007669"/>
    <property type="project" value="TreeGrafter"/>
</dbReference>
<dbReference type="SUPFAM" id="SSF53649">
    <property type="entry name" value="Alkaline phosphatase-like"/>
    <property type="match status" value="1"/>
</dbReference>
<feature type="region of interest" description="Disordered" evidence="2">
    <location>
        <begin position="132"/>
        <end position="171"/>
    </location>
</feature>
<gene>
    <name evidence="3" type="ORF">CALMAC_LOCUS18374</name>
</gene>
<dbReference type="InterPro" id="IPR017850">
    <property type="entry name" value="Alkaline_phosphatase_core_sf"/>
</dbReference>
<name>A0A653DKS1_CALMS</name>
<proteinExistence type="inferred from homology"/>
<dbReference type="GO" id="GO:0005539">
    <property type="term" value="F:glycosaminoglycan binding"/>
    <property type="evidence" value="ECO:0007669"/>
    <property type="project" value="TreeGrafter"/>
</dbReference>
<keyword evidence="4" id="KW-1185">Reference proteome</keyword>
<protein>
    <recommendedName>
        <fullName evidence="5">Sulfatase N-terminal domain-containing protein</fullName>
    </recommendedName>
</protein>
<evidence type="ECO:0008006" key="5">
    <source>
        <dbReference type="Google" id="ProtNLM"/>
    </source>
</evidence>
<evidence type="ECO:0000256" key="1">
    <source>
        <dbReference type="ARBA" id="ARBA00008779"/>
    </source>
</evidence>
<dbReference type="Proteomes" id="UP000410492">
    <property type="component" value="Unassembled WGS sequence"/>
</dbReference>
<comment type="similarity">
    <text evidence="1">Belongs to the sulfatase family.</text>
</comment>
<dbReference type="OrthoDB" id="96314at2759"/>
<organism evidence="3 4">
    <name type="scientific">Callosobruchus maculatus</name>
    <name type="common">Southern cowpea weevil</name>
    <name type="synonym">Pulse bruchid</name>
    <dbReference type="NCBI Taxonomy" id="64391"/>
    <lineage>
        <taxon>Eukaryota</taxon>
        <taxon>Metazoa</taxon>
        <taxon>Ecdysozoa</taxon>
        <taxon>Arthropoda</taxon>
        <taxon>Hexapoda</taxon>
        <taxon>Insecta</taxon>
        <taxon>Pterygota</taxon>
        <taxon>Neoptera</taxon>
        <taxon>Endopterygota</taxon>
        <taxon>Coleoptera</taxon>
        <taxon>Polyphaga</taxon>
        <taxon>Cucujiformia</taxon>
        <taxon>Chrysomeloidea</taxon>
        <taxon>Chrysomelidae</taxon>
        <taxon>Bruchinae</taxon>
        <taxon>Bruchini</taxon>
        <taxon>Callosobruchus</taxon>
    </lineage>
</organism>
<evidence type="ECO:0000313" key="4">
    <source>
        <dbReference type="Proteomes" id="UP000410492"/>
    </source>
</evidence>
<evidence type="ECO:0000313" key="3">
    <source>
        <dbReference type="EMBL" id="VEN60793.1"/>
    </source>
</evidence>
<accession>A0A653DKS1</accession>
<dbReference type="PANTHER" id="PTHR43108">
    <property type="entry name" value="N-ACETYLGLUCOSAMINE-6-SULFATASE FAMILY MEMBER"/>
    <property type="match status" value="1"/>
</dbReference>
<evidence type="ECO:0000256" key="2">
    <source>
        <dbReference type="SAM" id="MobiDB-lite"/>
    </source>
</evidence>
<dbReference type="EMBL" id="CAACVG010012764">
    <property type="protein sequence ID" value="VEN60793.1"/>
    <property type="molecule type" value="Genomic_DNA"/>
</dbReference>
<dbReference type="PANTHER" id="PTHR43108:SF16">
    <property type="entry name" value="EXTRACELLULAR SULFATASE SULF-1 HOMOLOG"/>
    <property type="match status" value="1"/>
</dbReference>